<name>A0A9W8G8N8_9FUNG</name>
<evidence type="ECO:0000256" key="7">
    <source>
        <dbReference type="RuleBase" id="RU004178"/>
    </source>
</evidence>
<feature type="region of interest" description="Disordered" evidence="8">
    <location>
        <begin position="65"/>
        <end position="86"/>
    </location>
</feature>
<dbReference type="Gene3D" id="3.40.630.170">
    <property type="match status" value="1"/>
</dbReference>
<feature type="domain" description="Glycylpeptide N-tetradecanoyltransferase C-terminal" evidence="10">
    <location>
        <begin position="246"/>
        <end position="351"/>
    </location>
</feature>
<evidence type="ECO:0000313" key="11">
    <source>
        <dbReference type="EMBL" id="KAJ2678200.1"/>
    </source>
</evidence>
<sequence>MADKNDANSDKVLANFDADKLRELIERLGAQVVSDPLQSKLEREEAAERTAVHEFWRTQPVPKSDDVVKKDGPLHPPLPLEKIPKEPHELPEGMEWCTVDATDDGELKELYALLLNNYVEDGDAMFRFNYPLELLRWVMMPPGFNREWHVGVRRRETRELIAFVSGIPVDVMVRDKTITMAEINLLCVHKTLRNQRMAPLLIQEVTRRVHLVGIFQALYTAGRLLPKPVATCRYYHRSLNPKKLVDIGFSAPVDGAKLARLTAKMRLPSATSVPGLRAMRKGDVAQVRKLLNRFLKTRYDVVPVYRTDAEVAHWLLPREDVVWSYVVDDPDHPGRITDFFSFFSLPSQALKPGARGRASAGKKPAGKKTAGASGPVSLNAAYVYYYATKTDYDVVLTAEERAGCDGAKQEKALLRQKENALLGARLVQLYGDALVLAKNGGFDVFNCLDMMDNELFTDELKFGRGDGYLRYYFYNYMARDMPPGKIGLVML</sequence>
<evidence type="ECO:0000256" key="8">
    <source>
        <dbReference type="SAM" id="MobiDB-lite"/>
    </source>
</evidence>
<dbReference type="PROSITE" id="PS00976">
    <property type="entry name" value="NMT_2"/>
    <property type="match status" value="1"/>
</dbReference>
<evidence type="ECO:0000313" key="12">
    <source>
        <dbReference type="Proteomes" id="UP001151518"/>
    </source>
</evidence>
<evidence type="ECO:0000256" key="6">
    <source>
        <dbReference type="RuleBase" id="RU000586"/>
    </source>
</evidence>
<keyword evidence="5 6" id="KW-0012">Acyltransferase</keyword>
<dbReference type="Proteomes" id="UP001151518">
    <property type="component" value="Unassembled WGS sequence"/>
</dbReference>
<gene>
    <name evidence="11" type="primary">NMT1</name>
    <name evidence="11" type="ORF">GGI25_002551</name>
</gene>
<dbReference type="PANTHER" id="PTHR11377">
    <property type="entry name" value="N-MYRISTOYL TRANSFERASE"/>
    <property type="match status" value="1"/>
</dbReference>
<evidence type="ECO:0000256" key="3">
    <source>
        <dbReference type="ARBA" id="ARBA00022240"/>
    </source>
</evidence>
<comment type="catalytic activity">
    <reaction evidence="6">
        <text>N-terminal glycyl-[protein] + tetradecanoyl-CoA = N-tetradecanoylglycyl-[protein] + CoA + H(+)</text>
        <dbReference type="Rhea" id="RHEA:15521"/>
        <dbReference type="Rhea" id="RHEA-COMP:12666"/>
        <dbReference type="Rhea" id="RHEA-COMP:12667"/>
        <dbReference type="ChEBI" id="CHEBI:15378"/>
        <dbReference type="ChEBI" id="CHEBI:57287"/>
        <dbReference type="ChEBI" id="CHEBI:57385"/>
        <dbReference type="ChEBI" id="CHEBI:64723"/>
        <dbReference type="ChEBI" id="CHEBI:133050"/>
        <dbReference type="EC" id="2.3.1.97"/>
    </reaction>
</comment>
<evidence type="ECO:0000259" key="9">
    <source>
        <dbReference type="Pfam" id="PF01233"/>
    </source>
</evidence>
<evidence type="ECO:0000256" key="2">
    <source>
        <dbReference type="ARBA" id="ARBA00012923"/>
    </source>
</evidence>
<feature type="domain" description="Glycylpeptide N-tetradecanoyltransferase N-terminal" evidence="9">
    <location>
        <begin position="77"/>
        <end position="232"/>
    </location>
</feature>
<dbReference type="AlphaFoldDB" id="A0A9W8G8N8"/>
<dbReference type="InterPro" id="IPR022676">
    <property type="entry name" value="NMT_N"/>
</dbReference>
<dbReference type="Pfam" id="PF02799">
    <property type="entry name" value="NMT_C"/>
    <property type="match status" value="2"/>
</dbReference>
<dbReference type="EC" id="2.3.1.97" evidence="2 6"/>
<evidence type="ECO:0000259" key="10">
    <source>
        <dbReference type="Pfam" id="PF02799"/>
    </source>
</evidence>
<evidence type="ECO:0000256" key="5">
    <source>
        <dbReference type="ARBA" id="ARBA00023315"/>
    </source>
</evidence>
<dbReference type="InterPro" id="IPR022677">
    <property type="entry name" value="NMT_C"/>
</dbReference>
<dbReference type="InterPro" id="IPR000903">
    <property type="entry name" value="NMT"/>
</dbReference>
<dbReference type="EMBL" id="JANBTW010000023">
    <property type="protein sequence ID" value="KAJ2678200.1"/>
    <property type="molecule type" value="Genomic_DNA"/>
</dbReference>
<evidence type="ECO:0000256" key="1">
    <source>
        <dbReference type="ARBA" id="ARBA00009469"/>
    </source>
</evidence>
<reference evidence="11" key="1">
    <citation type="submission" date="2022-07" db="EMBL/GenBank/DDBJ databases">
        <title>Phylogenomic reconstructions and comparative analyses of Kickxellomycotina fungi.</title>
        <authorList>
            <person name="Reynolds N.K."/>
            <person name="Stajich J.E."/>
            <person name="Barry K."/>
            <person name="Grigoriev I.V."/>
            <person name="Crous P."/>
            <person name="Smith M.E."/>
        </authorList>
    </citation>
    <scope>NUCLEOTIDE SEQUENCE</scope>
    <source>
        <strain evidence="11">NRRL 3115</strain>
    </source>
</reference>
<protein>
    <recommendedName>
        <fullName evidence="3 6">Glycylpeptide N-tetradecanoyltransferase</fullName>
        <ecNumber evidence="2 6">2.3.1.97</ecNumber>
    </recommendedName>
</protein>
<comment type="caution">
    <text evidence="11">The sequence shown here is derived from an EMBL/GenBank/DDBJ whole genome shotgun (WGS) entry which is preliminary data.</text>
</comment>
<feature type="domain" description="Glycylpeptide N-tetradecanoyltransferase C-terminal" evidence="10">
    <location>
        <begin position="377"/>
        <end position="481"/>
    </location>
</feature>
<proteinExistence type="inferred from homology"/>
<dbReference type="GO" id="GO:0005737">
    <property type="term" value="C:cytoplasm"/>
    <property type="evidence" value="ECO:0007669"/>
    <property type="project" value="TreeGrafter"/>
</dbReference>
<dbReference type="OrthoDB" id="60315at2759"/>
<dbReference type="GO" id="GO:0004379">
    <property type="term" value="F:glycylpeptide N-tetradecanoyltransferase activity"/>
    <property type="evidence" value="ECO:0007669"/>
    <property type="project" value="UniProtKB-EC"/>
</dbReference>
<dbReference type="SUPFAM" id="SSF55729">
    <property type="entry name" value="Acyl-CoA N-acyltransferases (Nat)"/>
    <property type="match status" value="2"/>
</dbReference>
<organism evidence="11 12">
    <name type="scientific">Coemansia spiralis</name>
    <dbReference type="NCBI Taxonomy" id="417178"/>
    <lineage>
        <taxon>Eukaryota</taxon>
        <taxon>Fungi</taxon>
        <taxon>Fungi incertae sedis</taxon>
        <taxon>Zoopagomycota</taxon>
        <taxon>Kickxellomycotina</taxon>
        <taxon>Kickxellomycetes</taxon>
        <taxon>Kickxellales</taxon>
        <taxon>Kickxellaceae</taxon>
        <taxon>Coemansia</taxon>
    </lineage>
</organism>
<dbReference type="Pfam" id="PF01233">
    <property type="entry name" value="NMT"/>
    <property type="match status" value="1"/>
</dbReference>
<comment type="function">
    <text evidence="6">Adds a myristoyl group to the N-terminal glycine residue of certain cellular proteins.</text>
</comment>
<dbReference type="PANTHER" id="PTHR11377:SF5">
    <property type="entry name" value="GLYCYLPEPTIDE N-TETRADECANOYLTRANSFERASE"/>
    <property type="match status" value="1"/>
</dbReference>
<dbReference type="InterPro" id="IPR016181">
    <property type="entry name" value="Acyl_CoA_acyltransferase"/>
</dbReference>
<keyword evidence="4 6" id="KW-0808">Transferase</keyword>
<dbReference type="PIRSF" id="PIRSF015892">
    <property type="entry name" value="N-myristl_transf"/>
    <property type="match status" value="1"/>
</dbReference>
<comment type="similarity">
    <text evidence="1 7">Belongs to the NMT family.</text>
</comment>
<evidence type="ECO:0000256" key="4">
    <source>
        <dbReference type="ARBA" id="ARBA00022679"/>
    </source>
</evidence>
<dbReference type="InterPro" id="IPR022678">
    <property type="entry name" value="NMT_CS"/>
</dbReference>
<accession>A0A9W8G8N8</accession>